<dbReference type="KEGG" id="ned:HUN01_11785"/>
<proteinExistence type="predicted"/>
<accession>A0A7D7QLZ4</accession>
<name>A0A7D7QLZ4_9NOSO</name>
<dbReference type="EMBL" id="CP054698">
    <property type="protein sequence ID" value="QMS88240.1"/>
    <property type="molecule type" value="Genomic_DNA"/>
</dbReference>
<evidence type="ECO:0000313" key="1">
    <source>
        <dbReference type="EMBL" id="QMS88240.1"/>
    </source>
</evidence>
<gene>
    <name evidence="1" type="ORF">HUN01_11785</name>
</gene>
<organism evidence="1 2">
    <name type="scientific">Nostoc edaphicum CCNP1411</name>
    <dbReference type="NCBI Taxonomy" id="1472755"/>
    <lineage>
        <taxon>Bacteria</taxon>
        <taxon>Bacillati</taxon>
        <taxon>Cyanobacteriota</taxon>
        <taxon>Cyanophyceae</taxon>
        <taxon>Nostocales</taxon>
        <taxon>Nostocaceae</taxon>
        <taxon>Nostoc</taxon>
    </lineage>
</organism>
<reference evidence="2" key="1">
    <citation type="submission" date="2020-06" db="EMBL/GenBank/DDBJ databases">
        <title>Nostoc edaphicum CCNP1411 genome.</title>
        <authorList>
            <person name="Fidor A."/>
            <person name="Grabski M."/>
            <person name="Gawor J."/>
            <person name="Gromadka R."/>
            <person name="Wegrzyn G."/>
            <person name="Mazur-Marzec H."/>
        </authorList>
    </citation>
    <scope>NUCLEOTIDE SEQUENCE [LARGE SCALE GENOMIC DNA]</scope>
    <source>
        <strain evidence="2">CCNP1411</strain>
    </source>
</reference>
<sequence length="219" mass="24925">MPDLRPQILLLTLPLLFVGIAFWAGSDFLTKQLLSLSYRTPDKLQADTLPQVLLALNFTLIDINIDQEDQVTQVKIITANSMLKRLELEIPNSKFPEVAIAQQLGLYPQIKKLKPNQQIQVKIPLNLTAIKVEIEKKQGISFLEVRTTNNALKKLNFVLPFTEVKILEVMTAQLLNLSPEDIRKLISYQVKNQSQFKPQPKQRIQTEKAAKTETILISN</sequence>
<protein>
    <submittedName>
        <fullName evidence="1">Uncharacterized protein</fullName>
    </submittedName>
</protein>
<keyword evidence="2" id="KW-1185">Reference proteome</keyword>
<evidence type="ECO:0000313" key="2">
    <source>
        <dbReference type="Proteomes" id="UP000514713"/>
    </source>
</evidence>
<dbReference type="Proteomes" id="UP000514713">
    <property type="component" value="Chromosome"/>
</dbReference>
<dbReference type="AlphaFoldDB" id="A0A7D7QLZ4"/>
<dbReference type="RefSeq" id="WP_181931421.1">
    <property type="nucleotide sequence ID" value="NZ_CP054698.1"/>
</dbReference>